<organism evidence="3 4">
    <name type="scientific">Comamonas faecalis</name>
    <dbReference type="NCBI Taxonomy" id="1387849"/>
    <lineage>
        <taxon>Bacteria</taxon>
        <taxon>Pseudomonadati</taxon>
        <taxon>Pseudomonadota</taxon>
        <taxon>Betaproteobacteria</taxon>
        <taxon>Burkholderiales</taxon>
        <taxon>Comamonadaceae</taxon>
        <taxon>Comamonas</taxon>
    </lineage>
</organism>
<reference evidence="4" key="1">
    <citation type="journal article" date="2019" name="Int. J. Syst. Evol. Microbiol.">
        <title>The Global Catalogue of Microorganisms (GCM) 10K type strain sequencing project: providing services to taxonomists for standard genome sequencing and annotation.</title>
        <authorList>
            <consortium name="The Broad Institute Genomics Platform"/>
            <consortium name="The Broad Institute Genome Sequencing Center for Infectious Disease"/>
            <person name="Wu L."/>
            <person name="Ma J."/>
        </authorList>
    </citation>
    <scope>NUCLEOTIDE SEQUENCE [LARGE SCALE GENOMIC DNA]</scope>
    <source>
        <strain evidence="4">JCM 17561</strain>
    </source>
</reference>
<protein>
    <submittedName>
        <fullName evidence="3">Response regulator transcription factor</fullName>
    </submittedName>
</protein>
<dbReference type="PROSITE" id="PS50043">
    <property type="entry name" value="HTH_LUXR_2"/>
    <property type="match status" value="1"/>
</dbReference>
<dbReference type="InterPro" id="IPR039420">
    <property type="entry name" value="WalR-like"/>
</dbReference>
<keyword evidence="1" id="KW-0238">DNA-binding</keyword>
<proteinExistence type="predicted"/>
<evidence type="ECO:0000313" key="4">
    <source>
        <dbReference type="Proteomes" id="UP001501627"/>
    </source>
</evidence>
<dbReference type="Proteomes" id="UP001501627">
    <property type="component" value="Unassembled WGS sequence"/>
</dbReference>
<evidence type="ECO:0000313" key="3">
    <source>
        <dbReference type="EMBL" id="GAA3987363.1"/>
    </source>
</evidence>
<gene>
    <name evidence="3" type="ORF">GCM10022279_07970</name>
</gene>
<comment type="caution">
    <text evidence="3">The sequence shown here is derived from an EMBL/GenBank/DDBJ whole genome shotgun (WGS) entry which is preliminary data.</text>
</comment>
<name>A0ABP7QSD6_9BURK</name>
<dbReference type="EMBL" id="BAABBP010000005">
    <property type="protein sequence ID" value="GAA3987363.1"/>
    <property type="molecule type" value="Genomic_DNA"/>
</dbReference>
<dbReference type="PROSITE" id="PS00622">
    <property type="entry name" value="HTH_LUXR_1"/>
    <property type="match status" value="1"/>
</dbReference>
<sequence length="212" mass="22470">MDRPLLLLTRDDALWQHWRQLGAAGWAPHRAARLADARAWREQGREWLIADAALVEPSPPAAGAAVFDGLKALVLSTQPGDVQGRAAFAQGASGYAHAWSAPEQLATILQTIASGSIWTGRGLLQQLLADVGARLPRPAAATAGQPPAWAATLTPREQAVAQLAALGHSNQDIAQALDITERTVRAHLSASFEKLQVGDRLMLALKVHGISG</sequence>
<evidence type="ECO:0000256" key="1">
    <source>
        <dbReference type="ARBA" id="ARBA00023125"/>
    </source>
</evidence>
<dbReference type="Gene3D" id="3.40.50.2300">
    <property type="match status" value="1"/>
</dbReference>
<dbReference type="SUPFAM" id="SSF46894">
    <property type="entry name" value="C-terminal effector domain of the bipartite response regulators"/>
    <property type="match status" value="1"/>
</dbReference>
<dbReference type="RefSeq" id="WP_103044308.1">
    <property type="nucleotide sequence ID" value="NZ_BAABBP010000005.1"/>
</dbReference>
<keyword evidence="4" id="KW-1185">Reference proteome</keyword>
<dbReference type="Pfam" id="PF00196">
    <property type="entry name" value="GerE"/>
    <property type="match status" value="1"/>
</dbReference>
<dbReference type="CDD" id="cd06170">
    <property type="entry name" value="LuxR_C_like"/>
    <property type="match status" value="1"/>
</dbReference>
<dbReference type="PANTHER" id="PTHR43214">
    <property type="entry name" value="TWO-COMPONENT RESPONSE REGULATOR"/>
    <property type="match status" value="1"/>
</dbReference>
<dbReference type="InterPro" id="IPR016032">
    <property type="entry name" value="Sig_transdc_resp-reg_C-effctor"/>
</dbReference>
<evidence type="ECO:0000259" key="2">
    <source>
        <dbReference type="PROSITE" id="PS50043"/>
    </source>
</evidence>
<feature type="domain" description="HTH luxR-type" evidence="2">
    <location>
        <begin position="146"/>
        <end position="211"/>
    </location>
</feature>
<dbReference type="InterPro" id="IPR000792">
    <property type="entry name" value="Tscrpt_reg_LuxR_C"/>
</dbReference>
<dbReference type="PRINTS" id="PR00038">
    <property type="entry name" value="HTHLUXR"/>
</dbReference>
<dbReference type="SMART" id="SM00421">
    <property type="entry name" value="HTH_LUXR"/>
    <property type="match status" value="1"/>
</dbReference>
<accession>A0ABP7QSD6</accession>